<evidence type="ECO:0000313" key="1">
    <source>
        <dbReference type="EMBL" id="EFO63397.1"/>
    </source>
</evidence>
<evidence type="ECO:0000313" key="2">
    <source>
        <dbReference type="Proteomes" id="UP000008974"/>
    </source>
</evidence>
<dbReference type="OrthoDB" id="10408910at2759"/>
<dbReference type="AlphaFoldDB" id="E1F2D7"/>
<sequence length="68" mass="7762">MEPRPKLRFKRLSCPEMDTPRNILDCHSGHQPPQLSGHSDLNLWRLRMAVRIAAALEREKKTATGSLV</sequence>
<comment type="caution">
    <text evidence="1">The sequence shown here is derived from an EMBL/GenBank/DDBJ whole genome shotgun (WGS) entry which is preliminary data.</text>
</comment>
<reference evidence="1 2" key="1">
    <citation type="journal article" date="2010" name="BMC Genomics">
        <title>Genome analysis and comparative genomics of a Giardia intestinalis assemblage E isolate.</title>
        <authorList>
            <person name="Jerlstrom-Hultqvist J."/>
            <person name="Franzen O."/>
            <person name="Ankarklev J."/>
            <person name="Xu F."/>
            <person name="Nohynkova E."/>
            <person name="Andersson J.O."/>
            <person name="Svard S.G."/>
            <person name="Andersson B."/>
        </authorList>
    </citation>
    <scope>NUCLEOTIDE SEQUENCE [LARGE SCALE GENOMIC DNA]</scope>
    <source>
        <strain evidence="1 2">P15</strain>
    </source>
</reference>
<dbReference type="VEuPathDB" id="GiardiaDB:GLP15_1866"/>
<gene>
    <name evidence="1" type="ORF">GLP15_1866</name>
</gene>
<protein>
    <submittedName>
        <fullName evidence="1">Uncharacterized protein</fullName>
    </submittedName>
</protein>
<accession>E1F2D7</accession>
<dbReference type="OMA" id="SHEHPPI"/>
<proteinExistence type="predicted"/>
<dbReference type="Proteomes" id="UP000008974">
    <property type="component" value="Unassembled WGS sequence"/>
</dbReference>
<name>E1F2D7_GIAIA</name>
<organism evidence="1 2">
    <name type="scientific">Giardia intestinalis (strain P15)</name>
    <name type="common">Giardia lamblia</name>
    <dbReference type="NCBI Taxonomy" id="658858"/>
    <lineage>
        <taxon>Eukaryota</taxon>
        <taxon>Metamonada</taxon>
        <taxon>Diplomonadida</taxon>
        <taxon>Hexamitidae</taxon>
        <taxon>Giardiinae</taxon>
        <taxon>Giardia</taxon>
    </lineage>
</organism>
<dbReference type="EMBL" id="ACVC01000133">
    <property type="protein sequence ID" value="EFO63397.1"/>
    <property type="molecule type" value="Genomic_DNA"/>
</dbReference>